<keyword evidence="3" id="KW-1185">Reference proteome</keyword>
<feature type="compositionally biased region" description="Polar residues" evidence="1">
    <location>
        <begin position="275"/>
        <end position="300"/>
    </location>
</feature>
<name>A0A9P4GRZ3_9PLEO</name>
<evidence type="ECO:0000313" key="2">
    <source>
        <dbReference type="EMBL" id="KAF1850665.1"/>
    </source>
</evidence>
<protein>
    <submittedName>
        <fullName evidence="2">Uncharacterized protein</fullName>
    </submittedName>
</protein>
<dbReference type="GeneID" id="63844402"/>
<organism evidence="2 3">
    <name type="scientific">Cucurbitaria berberidis CBS 394.84</name>
    <dbReference type="NCBI Taxonomy" id="1168544"/>
    <lineage>
        <taxon>Eukaryota</taxon>
        <taxon>Fungi</taxon>
        <taxon>Dikarya</taxon>
        <taxon>Ascomycota</taxon>
        <taxon>Pezizomycotina</taxon>
        <taxon>Dothideomycetes</taxon>
        <taxon>Pleosporomycetidae</taxon>
        <taxon>Pleosporales</taxon>
        <taxon>Pleosporineae</taxon>
        <taxon>Cucurbitariaceae</taxon>
        <taxon>Cucurbitaria</taxon>
    </lineage>
</organism>
<feature type="region of interest" description="Disordered" evidence="1">
    <location>
        <begin position="1"/>
        <end position="24"/>
    </location>
</feature>
<comment type="caution">
    <text evidence="2">The sequence shown here is derived from an EMBL/GenBank/DDBJ whole genome shotgun (WGS) entry which is preliminary data.</text>
</comment>
<feature type="region of interest" description="Disordered" evidence="1">
    <location>
        <begin position="237"/>
        <end position="262"/>
    </location>
</feature>
<feature type="compositionally biased region" description="Polar residues" evidence="1">
    <location>
        <begin position="116"/>
        <end position="131"/>
    </location>
</feature>
<gene>
    <name evidence="2" type="ORF">K460DRAFT_19513</name>
</gene>
<feature type="compositionally biased region" description="Polar residues" evidence="1">
    <location>
        <begin position="309"/>
        <end position="318"/>
    </location>
</feature>
<evidence type="ECO:0000313" key="3">
    <source>
        <dbReference type="Proteomes" id="UP000800039"/>
    </source>
</evidence>
<feature type="compositionally biased region" description="Low complexity" evidence="1">
    <location>
        <begin position="337"/>
        <end position="347"/>
    </location>
</feature>
<dbReference type="AlphaFoldDB" id="A0A9P4GRZ3"/>
<dbReference type="Proteomes" id="UP000800039">
    <property type="component" value="Unassembled WGS sequence"/>
</dbReference>
<reference evidence="2" key="1">
    <citation type="submission" date="2020-01" db="EMBL/GenBank/DDBJ databases">
        <authorList>
            <consortium name="DOE Joint Genome Institute"/>
            <person name="Haridas S."/>
            <person name="Albert R."/>
            <person name="Binder M."/>
            <person name="Bloem J."/>
            <person name="Labutti K."/>
            <person name="Salamov A."/>
            <person name="Andreopoulos B."/>
            <person name="Baker S.E."/>
            <person name="Barry K."/>
            <person name="Bills G."/>
            <person name="Bluhm B.H."/>
            <person name="Cannon C."/>
            <person name="Castanera R."/>
            <person name="Culley D.E."/>
            <person name="Daum C."/>
            <person name="Ezra D."/>
            <person name="Gonzalez J.B."/>
            <person name="Henrissat B."/>
            <person name="Kuo A."/>
            <person name="Liang C."/>
            <person name="Lipzen A."/>
            <person name="Lutzoni F."/>
            <person name="Magnuson J."/>
            <person name="Mondo S."/>
            <person name="Nolan M."/>
            <person name="Ohm R."/>
            <person name="Pangilinan J."/>
            <person name="Park H.-J."/>
            <person name="Ramirez L."/>
            <person name="Alfaro M."/>
            <person name="Sun H."/>
            <person name="Tritt A."/>
            <person name="Yoshinaga Y."/>
            <person name="Zwiers L.-H."/>
            <person name="Turgeon B.G."/>
            <person name="Goodwin S.B."/>
            <person name="Spatafora J.W."/>
            <person name="Crous P.W."/>
            <person name="Grigoriev I.V."/>
        </authorList>
    </citation>
    <scope>NUCLEOTIDE SEQUENCE</scope>
    <source>
        <strain evidence="2">CBS 394.84</strain>
    </source>
</reference>
<evidence type="ECO:0000256" key="1">
    <source>
        <dbReference type="SAM" id="MobiDB-lite"/>
    </source>
</evidence>
<dbReference type="RefSeq" id="XP_040793228.1">
    <property type="nucleotide sequence ID" value="XM_040927150.1"/>
</dbReference>
<feature type="region of interest" description="Disordered" evidence="1">
    <location>
        <begin position="116"/>
        <end position="140"/>
    </location>
</feature>
<feature type="region of interest" description="Disordered" evidence="1">
    <location>
        <begin position="275"/>
        <end position="354"/>
    </location>
</feature>
<dbReference type="EMBL" id="ML976614">
    <property type="protein sequence ID" value="KAF1850665.1"/>
    <property type="molecule type" value="Genomic_DNA"/>
</dbReference>
<sequence>MSSNHTYERPGLNNITNVGSWEPQPRLMSPFEPSKVKRMNPNTRTLFSPPEAFGMHHLANEYSSKAPSQSPNLTNWTSPIADPGQYKNNMDWWHPTDAGWPQPGQPQTPNSFNFGVNQANNFHNRQPQPFSYTAPGSLPTPPPTQQLPYDAQARRLQQMPAANFAALSTGHQLPHSALPQAFPYMASGNFLALPPAQQLPYDAQVRQLQQMPLAKFGLPSPGNRFPQAGEMVRTTTYSNRVPQARQNSRMTEYNTQQPASITSQRNQLLHLSSLVPSSDTQQKQINPHSLASNVSPKSQIPTPPRQAQGLPSQNTQGSKRPASTAPDSAGQAKKRQATAASSAPAAPLDSRQYQRPVLPSALNITSNATTRTVSTTSSSTAVKNTLLNTSMSESDAFSSTTSKTTSKTASKTASKPASKTTSNTASNSRKYAASPFTNPQAQLDQKDQNYENQLREQHQIADAERLDRERRLSRKKELLTDESSLYRHYNEYLQHFPLQTSERRNQYLSRLLANQYIPMQTDSDLGRAIACAKEHWDIYMEYPKDINRALEYAKAKTERQSKEENGKGGANREKAQR</sequence>
<feature type="compositionally biased region" description="Low complexity" evidence="1">
    <location>
        <begin position="398"/>
        <end position="428"/>
    </location>
</feature>
<feature type="region of interest" description="Disordered" evidence="1">
    <location>
        <begin position="553"/>
        <end position="577"/>
    </location>
</feature>
<proteinExistence type="predicted"/>
<dbReference type="OrthoDB" id="3692269at2759"/>
<accession>A0A9P4GRZ3</accession>
<feature type="region of interest" description="Disordered" evidence="1">
    <location>
        <begin position="391"/>
        <end position="442"/>
    </location>
</feature>